<organism evidence="1 2">
    <name type="scientific">Corynebacterium ammoniagenes DSM 20306</name>
    <dbReference type="NCBI Taxonomy" id="649754"/>
    <lineage>
        <taxon>Bacteria</taxon>
        <taxon>Bacillati</taxon>
        <taxon>Actinomycetota</taxon>
        <taxon>Actinomycetes</taxon>
        <taxon>Mycobacteriales</taxon>
        <taxon>Corynebacteriaceae</taxon>
        <taxon>Corynebacterium</taxon>
    </lineage>
</organism>
<protein>
    <submittedName>
        <fullName evidence="1">Uncharacterized protein</fullName>
    </submittedName>
</protein>
<evidence type="ECO:0000313" key="1">
    <source>
        <dbReference type="EMBL" id="EFG80835.1"/>
    </source>
</evidence>
<sequence length="43" mass="5005">MLPQGEGNFYLAIKKAQARFHDSGEMAWALKQPYQKGLWLRQP</sequence>
<proteinExistence type="predicted"/>
<reference evidence="1 2" key="1">
    <citation type="submission" date="2010-04" db="EMBL/GenBank/DDBJ databases">
        <authorList>
            <person name="Weinstock G."/>
            <person name="Sodergren E."/>
            <person name="Clifton S."/>
            <person name="Fulton L."/>
            <person name="Fulton B."/>
            <person name="Courtney L."/>
            <person name="Fronick C."/>
            <person name="Harrison M."/>
            <person name="Strong C."/>
            <person name="Farmer C."/>
            <person name="Delahaunty K."/>
            <person name="Markovic C."/>
            <person name="Hall O."/>
            <person name="Minx P."/>
            <person name="Tomlinson C."/>
            <person name="Mitreva M."/>
            <person name="Hou S."/>
            <person name="Wollam A."/>
            <person name="Pepin K.H."/>
            <person name="Johnson M."/>
            <person name="Bhonagiri V."/>
            <person name="Zhang X."/>
            <person name="Suruliraj S."/>
            <person name="Warren W."/>
            <person name="Chinwalla A."/>
            <person name="Mardis E.R."/>
            <person name="Wilson R.K."/>
        </authorList>
    </citation>
    <scope>NUCLEOTIDE SEQUENCE [LARGE SCALE GENOMIC DNA]</scope>
    <source>
        <strain evidence="1 2">DSM 20306</strain>
    </source>
</reference>
<gene>
    <name evidence="1" type="ORF">HMPREF0281_02204</name>
</gene>
<name>A0ABP2IH06_CORAM</name>
<dbReference type="EMBL" id="ADNS01000027">
    <property type="protein sequence ID" value="EFG80835.1"/>
    <property type="molecule type" value="Genomic_DNA"/>
</dbReference>
<keyword evidence="2" id="KW-1185">Reference proteome</keyword>
<accession>A0ABP2IH06</accession>
<dbReference type="Proteomes" id="UP000006015">
    <property type="component" value="Unassembled WGS sequence"/>
</dbReference>
<comment type="caution">
    <text evidence="1">The sequence shown here is derived from an EMBL/GenBank/DDBJ whole genome shotgun (WGS) entry which is preliminary data.</text>
</comment>
<evidence type="ECO:0000313" key="2">
    <source>
        <dbReference type="Proteomes" id="UP000006015"/>
    </source>
</evidence>